<accession>A0ABS7T1V7</accession>
<reference evidence="2 3" key="1">
    <citation type="submission" date="2021-08" db="EMBL/GenBank/DDBJ databases">
        <title>FDA dAtabase for Regulatory Grade micrObial Sequences (FDA-ARGOS): Supporting development and validation of Infectious Disease Dx tests.</title>
        <authorList>
            <person name="Sproer C."/>
            <person name="Gronow S."/>
            <person name="Severitt S."/>
            <person name="Schroder I."/>
            <person name="Tallon L."/>
            <person name="Sadzewicz L."/>
            <person name="Zhao X."/>
            <person name="Boylan J."/>
            <person name="Ott S."/>
            <person name="Bowen H."/>
            <person name="Vavikolanu K."/>
            <person name="Hazen T."/>
            <person name="Aluvathingal J."/>
            <person name="Nadendla S."/>
            <person name="Lowell S."/>
            <person name="Myers T."/>
            <person name="Yan Y."/>
            <person name="Sichtig H."/>
        </authorList>
    </citation>
    <scope>NUCLEOTIDE SEQUENCE [LARGE SCALE GENOMIC DNA]</scope>
    <source>
        <strain evidence="2 3">FDAARGOS_1460</strain>
    </source>
</reference>
<protein>
    <recommendedName>
        <fullName evidence="1">YqbQ/XkdQ domain-containing protein</fullName>
    </recommendedName>
</protein>
<dbReference type="RefSeq" id="WP_223420634.1">
    <property type="nucleotide sequence ID" value="NZ_JAIPME010000002.1"/>
</dbReference>
<dbReference type="InterPro" id="IPR056937">
    <property type="entry name" value="YqbQ/XkdQ"/>
</dbReference>
<name>A0ABS7T1V7_9FIRM</name>
<evidence type="ECO:0000313" key="2">
    <source>
        <dbReference type="EMBL" id="MBZ2387776.1"/>
    </source>
</evidence>
<gene>
    <name evidence="2" type="ORF">K8P03_10880</name>
</gene>
<sequence length="332" mass="36389">MIEIKAIISSPDGLKTDISEVVGGVNLSGSIKESTRTLSFKALRADVDKNFKAYNLNLGDTAVFYEIKEGKPIKFFEGVTWSKATKDNSVGLDITCYDRAIYLNKNEPKDQVFTDKSADEVARAIITDLGLTPGDLAKTGKYSYNLRGLTAYDAIMAAYTKDSEKTGKQYKLVDIDGVINVFEAGEEHPVILEELDEPVVGKLLDVSYKESLDELVNEVKAIEDKKKDEKKEAGKDSESQERFGKIQKILKGDSSGVAGLMKGAKTEIDVTCIGDWDMVAGKSIELKSSIISGKFYIEADSHRLDDAVHIVDLKLTSELEMDKKGESSGKTG</sequence>
<feature type="domain" description="YqbQ/XkdQ" evidence="1">
    <location>
        <begin position="25"/>
        <end position="315"/>
    </location>
</feature>
<evidence type="ECO:0000259" key="1">
    <source>
        <dbReference type="Pfam" id="PF24032"/>
    </source>
</evidence>
<keyword evidence="3" id="KW-1185">Reference proteome</keyword>
<dbReference type="EMBL" id="JAIPME010000002">
    <property type="protein sequence ID" value="MBZ2387776.1"/>
    <property type="molecule type" value="Genomic_DNA"/>
</dbReference>
<proteinExistence type="predicted"/>
<dbReference type="Proteomes" id="UP000734271">
    <property type="component" value="Unassembled WGS sequence"/>
</dbReference>
<comment type="caution">
    <text evidence="2">The sequence shown here is derived from an EMBL/GenBank/DDBJ whole genome shotgun (WGS) entry which is preliminary data.</text>
</comment>
<dbReference type="Pfam" id="PF24032">
    <property type="entry name" value="YQBQ"/>
    <property type="match status" value="1"/>
</dbReference>
<organism evidence="2 3">
    <name type="scientific">Anaerococcus murdochii</name>
    <dbReference type="NCBI Taxonomy" id="411577"/>
    <lineage>
        <taxon>Bacteria</taxon>
        <taxon>Bacillati</taxon>
        <taxon>Bacillota</taxon>
        <taxon>Tissierellia</taxon>
        <taxon>Tissierellales</taxon>
        <taxon>Peptoniphilaceae</taxon>
        <taxon>Anaerococcus</taxon>
    </lineage>
</organism>
<evidence type="ECO:0000313" key="3">
    <source>
        <dbReference type="Proteomes" id="UP000734271"/>
    </source>
</evidence>